<evidence type="ECO:0000313" key="3">
    <source>
        <dbReference type="EMBL" id="MBB4046093.1"/>
    </source>
</evidence>
<evidence type="ECO:0000313" key="4">
    <source>
        <dbReference type="Proteomes" id="UP000560658"/>
    </source>
</evidence>
<feature type="domain" description="HU" evidence="2">
    <location>
        <begin position="2"/>
        <end position="131"/>
    </location>
</feature>
<dbReference type="InterPro" id="IPR010992">
    <property type="entry name" value="IHF-like_DNA-bd_dom_sf"/>
</dbReference>
<keyword evidence="1" id="KW-0238">DNA-binding</keyword>
<sequence>MAKYIMEEMPDLQKTGKRITYPKFARIDNVPLKELAKRVSDVSGFSAGDIEGVLLQTAIEMAYLMAQGSSVKIDGIGTFTPSLALFRGKEREGAEEGATHRNAQSLVVGGVNFRADRTLIRNVNERCRLERAPWKRQRSSQKFTPEQRLALALEFLDHHPFLTVSEYRRLTGLLQTAATNELKQWGYQPDSGIGIAGSGVHRVYIKKKKTGE</sequence>
<dbReference type="InterPro" id="IPR005902">
    <property type="entry name" value="HU_DNA-bd_put"/>
</dbReference>
<reference evidence="3" key="1">
    <citation type="submission" date="2020-08" db="EMBL/GenBank/DDBJ databases">
        <title>Genomic Encyclopedia of Type Strains, Phase IV (KMG-IV): sequencing the most valuable type-strain genomes for metagenomic binning, comparative biology and taxonomic classification.</title>
        <authorList>
            <person name="Goeker M."/>
        </authorList>
    </citation>
    <scope>NUCLEOTIDE SEQUENCE [LARGE SCALE GENOMIC DNA]</scope>
    <source>
        <strain evidence="3">DSM 105720</strain>
    </source>
</reference>
<dbReference type="Proteomes" id="UP000560658">
    <property type="component" value="Unassembled WGS sequence"/>
</dbReference>
<evidence type="ECO:0000256" key="1">
    <source>
        <dbReference type="ARBA" id="ARBA00023125"/>
    </source>
</evidence>
<name>A0A840DBU2_9BACE</name>
<accession>A0A840DBU2</accession>
<dbReference type="SUPFAM" id="SSF47729">
    <property type="entry name" value="IHF-like DNA-binding proteins"/>
    <property type="match status" value="1"/>
</dbReference>
<dbReference type="NCBIfam" id="TIGR01201">
    <property type="entry name" value="HU_rel"/>
    <property type="match status" value="1"/>
</dbReference>
<evidence type="ECO:0000259" key="2">
    <source>
        <dbReference type="Pfam" id="PF18291"/>
    </source>
</evidence>
<dbReference type="InterPro" id="IPR041607">
    <property type="entry name" value="HU-HIG"/>
</dbReference>
<keyword evidence="4" id="KW-1185">Reference proteome</keyword>
<comment type="caution">
    <text evidence="3">The sequence shown here is derived from an EMBL/GenBank/DDBJ whole genome shotgun (WGS) entry which is preliminary data.</text>
</comment>
<dbReference type="Pfam" id="PF18291">
    <property type="entry name" value="HU-HIG"/>
    <property type="match status" value="1"/>
</dbReference>
<dbReference type="EMBL" id="JACIER010000022">
    <property type="protein sequence ID" value="MBB4046093.1"/>
    <property type="molecule type" value="Genomic_DNA"/>
</dbReference>
<dbReference type="GO" id="GO:0003677">
    <property type="term" value="F:DNA binding"/>
    <property type="evidence" value="ECO:0007669"/>
    <property type="project" value="UniProtKB-KW"/>
</dbReference>
<proteinExistence type="predicted"/>
<gene>
    <name evidence="3" type="ORF">GGR06_003921</name>
</gene>
<organism evidence="3 4">
    <name type="scientific">Bacteroides reticulotermitis</name>
    <dbReference type="NCBI Taxonomy" id="1133319"/>
    <lineage>
        <taxon>Bacteria</taxon>
        <taxon>Pseudomonadati</taxon>
        <taxon>Bacteroidota</taxon>
        <taxon>Bacteroidia</taxon>
        <taxon>Bacteroidales</taxon>
        <taxon>Bacteroidaceae</taxon>
        <taxon>Bacteroides</taxon>
    </lineage>
</organism>
<protein>
    <submittedName>
        <fullName evidence="3">Histone-like DNA-binding protein</fullName>
    </submittedName>
</protein>
<dbReference type="AlphaFoldDB" id="A0A840DBU2"/>
<dbReference type="RefSeq" id="WP_044164977.1">
    <property type="nucleotide sequence ID" value="NZ_JACIER010000022.1"/>
</dbReference>